<dbReference type="KEGG" id="acab:QRX50_47035"/>
<feature type="chain" id="PRO_5040851843" evidence="1">
    <location>
        <begin position="20"/>
        <end position="318"/>
    </location>
</feature>
<organism evidence="3 4">
    <name type="scientific">Amycolatopsis carbonis</name>
    <dbReference type="NCBI Taxonomy" id="715471"/>
    <lineage>
        <taxon>Bacteria</taxon>
        <taxon>Bacillati</taxon>
        <taxon>Actinomycetota</taxon>
        <taxon>Actinomycetes</taxon>
        <taxon>Pseudonocardiales</taxon>
        <taxon>Pseudonocardiaceae</taxon>
        <taxon>Amycolatopsis</taxon>
    </lineage>
</organism>
<keyword evidence="3" id="KW-0378">Hydrolase</keyword>
<dbReference type="EMBL" id="CP127294">
    <property type="protein sequence ID" value="WIX78810.1"/>
    <property type="molecule type" value="Genomic_DNA"/>
</dbReference>
<proteinExistence type="predicted"/>
<evidence type="ECO:0000313" key="4">
    <source>
        <dbReference type="Proteomes" id="UP001236014"/>
    </source>
</evidence>
<reference evidence="3 4" key="1">
    <citation type="submission" date="2023-06" db="EMBL/GenBank/DDBJ databases">
        <authorList>
            <person name="Oyuntsetseg B."/>
            <person name="Kim S.B."/>
        </authorList>
    </citation>
    <scope>NUCLEOTIDE SEQUENCE [LARGE SCALE GENOMIC DNA]</scope>
    <source>
        <strain evidence="3 4">2-15</strain>
    </source>
</reference>
<sequence>MSLTAILTAAVLVASGATAAPAAVAATDREVQFGSDGVTAYGTLHVPAHRAGARVPAALLIPGSGPTDRDGNEPPTVAPATLKLLAGALDRDGVATLRFDKYGTGRTGLGGIDPATLDLATFTRQATAAFTTLQAQPEVRAHDVSIVGHSEGGLQAMLVARQVRVASLVLLAPQDLRLLDLLKMQLDAQVTAPDQAALARVITDFRAGRPLDYTGMSTQLTTFLQQAIFSPGNVKFVRSDDAVYPPSVARPGTRVLLTCGTSDTQVPCRTTPPLAVALRTLPRPLPVDHFQHAPGTPVNDQVLAPSVVTALRTFLEHR</sequence>
<dbReference type="Proteomes" id="UP001236014">
    <property type="component" value="Chromosome"/>
</dbReference>
<dbReference type="PANTHER" id="PTHR43265:SF1">
    <property type="entry name" value="ESTERASE ESTD"/>
    <property type="match status" value="1"/>
</dbReference>
<dbReference type="AlphaFoldDB" id="A0A9Y2IGN5"/>
<evidence type="ECO:0000259" key="2">
    <source>
        <dbReference type="Pfam" id="PF12697"/>
    </source>
</evidence>
<dbReference type="PANTHER" id="PTHR43265">
    <property type="entry name" value="ESTERASE ESTD"/>
    <property type="match status" value="1"/>
</dbReference>
<feature type="signal peptide" evidence="1">
    <location>
        <begin position="1"/>
        <end position="19"/>
    </location>
</feature>
<protein>
    <submittedName>
        <fullName evidence="3">Alpha/beta fold hydrolase</fullName>
    </submittedName>
</protein>
<feature type="domain" description="AB hydrolase-1" evidence="2">
    <location>
        <begin position="83"/>
        <end position="267"/>
    </location>
</feature>
<dbReference type="Pfam" id="PF12697">
    <property type="entry name" value="Abhydrolase_6"/>
    <property type="match status" value="1"/>
</dbReference>
<dbReference type="SUPFAM" id="SSF53474">
    <property type="entry name" value="alpha/beta-Hydrolases"/>
    <property type="match status" value="1"/>
</dbReference>
<gene>
    <name evidence="3" type="ORF">QRX50_47035</name>
</gene>
<dbReference type="Gene3D" id="3.40.50.1820">
    <property type="entry name" value="alpha/beta hydrolase"/>
    <property type="match status" value="1"/>
</dbReference>
<dbReference type="InterPro" id="IPR053145">
    <property type="entry name" value="AB_hydrolase_Est10"/>
</dbReference>
<dbReference type="GO" id="GO:0052689">
    <property type="term" value="F:carboxylic ester hydrolase activity"/>
    <property type="evidence" value="ECO:0007669"/>
    <property type="project" value="TreeGrafter"/>
</dbReference>
<dbReference type="RefSeq" id="WP_285969512.1">
    <property type="nucleotide sequence ID" value="NZ_CP127294.1"/>
</dbReference>
<evidence type="ECO:0000313" key="3">
    <source>
        <dbReference type="EMBL" id="WIX78810.1"/>
    </source>
</evidence>
<accession>A0A9Y2IGN5</accession>
<dbReference type="InterPro" id="IPR000073">
    <property type="entry name" value="AB_hydrolase_1"/>
</dbReference>
<keyword evidence="1" id="KW-0732">Signal</keyword>
<name>A0A9Y2IGN5_9PSEU</name>
<evidence type="ECO:0000256" key="1">
    <source>
        <dbReference type="SAM" id="SignalP"/>
    </source>
</evidence>
<keyword evidence="4" id="KW-1185">Reference proteome</keyword>
<dbReference type="InterPro" id="IPR029058">
    <property type="entry name" value="AB_hydrolase_fold"/>
</dbReference>